<dbReference type="Proteomes" id="UP000053766">
    <property type="component" value="Unassembled WGS sequence"/>
</dbReference>
<proteinExistence type="predicted"/>
<reference evidence="2 3" key="1">
    <citation type="submission" date="2013-11" db="EMBL/GenBank/DDBJ databases">
        <title>Draft genome of the bovine lungworm Dictyocaulus viviparus.</title>
        <authorList>
            <person name="Mitreva M."/>
        </authorList>
    </citation>
    <scope>NUCLEOTIDE SEQUENCE [LARGE SCALE GENOMIC DNA]</scope>
    <source>
        <strain evidence="2 3">HannoverDv2000</strain>
    </source>
</reference>
<protein>
    <submittedName>
        <fullName evidence="2">Uncharacterized protein</fullName>
    </submittedName>
</protein>
<evidence type="ECO:0000313" key="3">
    <source>
        <dbReference type="Proteomes" id="UP000053766"/>
    </source>
</evidence>
<accession>A0A0D8XBV9</accession>
<feature type="region of interest" description="Disordered" evidence="1">
    <location>
        <begin position="124"/>
        <end position="146"/>
    </location>
</feature>
<gene>
    <name evidence="2" type="ORF">DICVIV_12877</name>
</gene>
<evidence type="ECO:0000256" key="1">
    <source>
        <dbReference type="SAM" id="MobiDB-lite"/>
    </source>
</evidence>
<organism evidence="2 3">
    <name type="scientific">Dictyocaulus viviparus</name>
    <name type="common">Bovine lungworm</name>
    <dbReference type="NCBI Taxonomy" id="29172"/>
    <lineage>
        <taxon>Eukaryota</taxon>
        <taxon>Metazoa</taxon>
        <taxon>Ecdysozoa</taxon>
        <taxon>Nematoda</taxon>
        <taxon>Chromadorea</taxon>
        <taxon>Rhabditida</taxon>
        <taxon>Rhabditina</taxon>
        <taxon>Rhabditomorpha</taxon>
        <taxon>Strongyloidea</taxon>
        <taxon>Metastrongylidae</taxon>
        <taxon>Dictyocaulus</taxon>
    </lineage>
</organism>
<dbReference type="AlphaFoldDB" id="A0A0D8XBV9"/>
<dbReference type="OrthoDB" id="5832721at2759"/>
<reference evidence="3" key="2">
    <citation type="journal article" date="2016" name="Sci. Rep.">
        <title>Dictyocaulus viviparus genome, variome and transcriptome elucidate lungworm biology and support future intervention.</title>
        <authorList>
            <person name="McNulty S.N."/>
            <person name="Strube C."/>
            <person name="Rosa B.A."/>
            <person name="Martin J.C."/>
            <person name="Tyagi R."/>
            <person name="Choi Y.J."/>
            <person name="Wang Q."/>
            <person name="Hallsworth Pepin K."/>
            <person name="Zhang X."/>
            <person name="Ozersky P."/>
            <person name="Wilson R.K."/>
            <person name="Sternberg P.W."/>
            <person name="Gasser R.B."/>
            <person name="Mitreva M."/>
        </authorList>
    </citation>
    <scope>NUCLEOTIDE SEQUENCE [LARGE SCALE GENOMIC DNA]</scope>
    <source>
        <strain evidence="3">HannoverDv2000</strain>
    </source>
</reference>
<keyword evidence="3" id="KW-1185">Reference proteome</keyword>
<dbReference type="EMBL" id="KN716892">
    <property type="protein sequence ID" value="KJH41149.1"/>
    <property type="molecule type" value="Genomic_DNA"/>
</dbReference>
<name>A0A0D8XBV9_DICVI</name>
<sequence>MLPIYSWTIRDISSDACWYIEAVNKEQMIDFVDEIHKKIFMDFGREVTWHGFVVNDVASTSIRDILVKHIKKSLPKDDALYELPVVDRPSAFSTLRRRSASGLRRTVSHMGNITRRSIPSAFRSSRTAMNNGGDREASSVQPLSSTTNVNIHGNVLEKATAGLSLTMVEESEQELYTAVEHSNKEN</sequence>
<evidence type="ECO:0000313" key="2">
    <source>
        <dbReference type="EMBL" id="KJH41149.1"/>
    </source>
</evidence>